<dbReference type="AlphaFoldDB" id="A0A5E8HB93"/>
<dbReference type="SUPFAM" id="SSF53448">
    <property type="entry name" value="Nucleotide-diphospho-sugar transferases"/>
    <property type="match status" value="1"/>
</dbReference>
<dbReference type="CDD" id="cd04186">
    <property type="entry name" value="GT_2_like_c"/>
    <property type="match status" value="1"/>
</dbReference>
<protein>
    <submittedName>
        <fullName evidence="2">Glycosyltransferase-like protein, family 2</fullName>
    </submittedName>
</protein>
<dbReference type="Gene3D" id="3.90.550.10">
    <property type="entry name" value="Spore Coat Polysaccharide Biosynthesis Protein SpsA, Chain A"/>
    <property type="match status" value="1"/>
</dbReference>
<comment type="caution">
    <text evidence="2">The sequence shown here is derived from an EMBL/GenBank/DDBJ whole genome shotgun (WGS) entry which is preliminary data.</text>
</comment>
<reference evidence="2 3" key="1">
    <citation type="submission" date="2013-04" db="EMBL/GenBank/DDBJ databases">
        <authorList>
            <person name="Harkins D.M."/>
            <person name="Durkin A.S."/>
            <person name="Brinkac L.M."/>
            <person name="Haft D.H."/>
            <person name="Selengut J.D."/>
            <person name="Sanka R."/>
            <person name="DePew J."/>
            <person name="Purushe J."/>
            <person name="Hartskeerl R.A."/>
            <person name="Ahmed A."/>
            <person name="van der Linden H."/>
            <person name="Goris M.G.A."/>
            <person name="Vinetz J.M."/>
            <person name="Sutton G.G."/>
            <person name="Nierman W.C."/>
            <person name="Fouts D.E."/>
        </authorList>
    </citation>
    <scope>NUCLEOTIDE SEQUENCE [LARGE SCALE GENOMIC DNA]</scope>
    <source>
        <strain evidence="2 3">Sao Paulo</strain>
    </source>
</reference>
<dbReference type="OrthoDB" id="9771846at2"/>
<dbReference type="InterPro" id="IPR001173">
    <property type="entry name" value="Glyco_trans_2-like"/>
</dbReference>
<sequence length="254" mass="29593">MRLVSSIVLYKNPKEVMQKAIDSFLEGKDDRRVILVDHSPTNELASLAGKQVTYFHNPDNPGFGAGHNFAFANSPESDYFIIQNPDVFLDPGSMELLLEKLNQDQNIGIITGKILNSDRTLQKLLKKDPNILALLARRFTSLSNLSIFKKALNNFEFDDMFYEKENTVPVISGCFMVIPSTVYREIKGFDERFFLYFEDFDLCRKIREVGKKVYYFPNASIVHLWKRGAHSSFKHLFYFTRSMFQYFRKWGGWF</sequence>
<proteinExistence type="predicted"/>
<dbReference type="PANTHER" id="PTHR43179:SF10">
    <property type="entry name" value="GLYCOSYL TRANSFERASE"/>
    <property type="match status" value="1"/>
</dbReference>
<dbReference type="GO" id="GO:0016740">
    <property type="term" value="F:transferase activity"/>
    <property type="evidence" value="ECO:0007669"/>
    <property type="project" value="UniProtKB-KW"/>
</dbReference>
<organism evidence="2 3">
    <name type="scientific">Leptospira yanagawae serovar Saopaulo str. Sao Paulo = ATCC 700523</name>
    <dbReference type="NCBI Taxonomy" id="1249483"/>
    <lineage>
        <taxon>Bacteria</taxon>
        <taxon>Pseudomonadati</taxon>
        <taxon>Spirochaetota</taxon>
        <taxon>Spirochaetia</taxon>
        <taxon>Leptospirales</taxon>
        <taxon>Leptospiraceae</taxon>
        <taxon>Leptospira</taxon>
    </lineage>
</organism>
<dbReference type="EMBL" id="AOGX02000024">
    <property type="protein sequence ID" value="EOQ88037.1"/>
    <property type="molecule type" value="Genomic_DNA"/>
</dbReference>
<dbReference type="InterPro" id="IPR029044">
    <property type="entry name" value="Nucleotide-diphossugar_trans"/>
</dbReference>
<accession>A0A5E8HB93</accession>
<keyword evidence="2" id="KW-0808">Transferase</keyword>
<name>A0A5E8HB93_9LEPT</name>
<evidence type="ECO:0000313" key="2">
    <source>
        <dbReference type="EMBL" id="EOQ88037.1"/>
    </source>
</evidence>
<evidence type="ECO:0000259" key="1">
    <source>
        <dbReference type="Pfam" id="PF00535"/>
    </source>
</evidence>
<feature type="domain" description="Glycosyltransferase 2-like" evidence="1">
    <location>
        <begin position="7"/>
        <end position="158"/>
    </location>
</feature>
<dbReference type="STRING" id="1249483.LEP1GSC202_3333"/>
<dbReference type="RefSeq" id="WP_015678065.1">
    <property type="nucleotide sequence ID" value="NZ_AOGX02000024.1"/>
</dbReference>
<gene>
    <name evidence="2" type="ORF">LEP1GSC202_3333</name>
</gene>
<dbReference type="Proteomes" id="UP000013996">
    <property type="component" value="Unassembled WGS sequence"/>
</dbReference>
<evidence type="ECO:0000313" key="3">
    <source>
        <dbReference type="Proteomes" id="UP000013996"/>
    </source>
</evidence>
<dbReference type="PANTHER" id="PTHR43179">
    <property type="entry name" value="RHAMNOSYLTRANSFERASE WBBL"/>
    <property type="match status" value="1"/>
</dbReference>
<dbReference type="Pfam" id="PF00535">
    <property type="entry name" value="Glycos_transf_2"/>
    <property type="match status" value="1"/>
</dbReference>